<comment type="caution">
    <text evidence="5">The sequence shown here is derived from an EMBL/GenBank/DDBJ whole genome shotgun (WGS) entry which is preliminary data.</text>
</comment>
<evidence type="ECO:0000256" key="1">
    <source>
        <dbReference type="ARBA" id="ARBA00022723"/>
    </source>
</evidence>
<keyword evidence="3" id="KW-0408">Iron</keyword>
<dbReference type="RefSeq" id="WP_200779705.1">
    <property type="nucleotide sequence ID" value="NZ_FSQZ01000001.1"/>
</dbReference>
<dbReference type="InterPro" id="IPR002880">
    <property type="entry name" value="Pyrv_Fd/Flavodoxin_OxRdtase_N"/>
</dbReference>
<evidence type="ECO:0000256" key="2">
    <source>
        <dbReference type="ARBA" id="ARBA00023002"/>
    </source>
</evidence>
<dbReference type="SUPFAM" id="SSF52518">
    <property type="entry name" value="Thiamin diphosphate-binding fold (THDP-binding)"/>
    <property type="match status" value="2"/>
</dbReference>
<keyword evidence="3" id="KW-0813">Transport</keyword>
<dbReference type="Proteomes" id="UP000185093">
    <property type="component" value="Unassembled WGS sequence"/>
</dbReference>
<sequence length="625" mass="69286">MALKDMGEMLLREEPFSEIVMGDTAIVRAMVEAGVRVASSYPGSPTPEIAEAIASIPHERRPFYFEFSTNEKVALEVAFGGSINGHLSCCFFKSVGLNVAADSFVQLSMMNLLGGMVIVLGDDPGANSSQNEQDNRHLARLAYVPVFEPASPKESYEMFLEAAKLSKEHNMPVIVRLTTHVCHAKEKVRFGRWNPKPLDPTPRFDPKSDSYIPLTAATVYPMKRRALENVERLREYAEFSPFNLFVKNDNNRRGIITAGLPFLSLMDVLQFADEKPDILKLGMAYPLPRKLVADFLASHDEVKVLEELDNFIEVEVKSIAFDSGIKSRIIGKKDLEDWVGEYVPEKVYSVMKKTWPDMLPDMGFSPKGPMPSPRPPQLCPGCGHRSAFYAIIRALKDTDITVADIGCHTLGYLEPHEMGQVMLCMGHSTGTGSGLSLFNDERKVVAFIGDSTLFHAGLPGIINAVFNRHNMTLVIMENGTTAMTGHQDHPGSGKNFNGPTDAISIKKMLEGLGVKSIRVVDAYSQQKLTEAVREAVLEEGFSVVIASHPCMLKFTREQRRKGKLTKRQVSVDQEKCKRIYECVKAFACPSFQLKDDGSVEVSEELCIGDGSCVQTCPVKALRYED</sequence>
<name>A0ABY1JFK1_9BACT</name>
<comment type="cofactor">
    <cofactor evidence="3">
        <name>[4Fe-4S] cluster</name>
        <dbReference type="ChEBI" id="CHEBI:49883"/>
    </cofactor>
    <text evidence="3">Binds 2 [4Fe-4S] clusters. In this family the first cluster has a non-standard and varying [4Fe-4S] binding motif CX(2)CX(2)CX(4-5)CP.</text>
</comment>
<dbReference type="InterPro" id="IPR029061">
    <property type="entry name" value="THDP-binding"/>
</dbReference>
<evidence type="ECO:0000313" key="5">
    <source>
        <dbReference type="EMBL" id="SIN75456.1"/>
    </source>
</evidence>
<evidence type="ECO:0000256" key="3">
    <source>
        <dbReference type="PIRNR" id="PIRNR006439"/>
    </source>
</evidence>
<keyword evidence="1 3" id="KW-0479">Metal-binding</keyword>
<keyword evidence="3" id="KW-0249">Electron transport</keyword>
<dbReference type="InterPro" id="IPR011766">
    <property type="entry name" value="TPP_enzyme_TPP-bd"/>
</dbReference>
<keyword evidence="2 3" id="KW-0560">Oxidoreductase</keyword>
<dbReference type="CDD" id="cd02008">
    <property type="entry name" value="TPP_IOR_alpha"/>
    <property type="match status" value="1"/>
</dbReference>
<dbReference type="PANTHER" id="PTHR43710:SF7">
    <property type="entry name" value="INDOLEPYRUVATE OXIDOREDUCTASE SUBUNIT IORA"/>
    <property type="match status" value="1"/>
</dbReference>
<protein>
    <recommendedName>
        <fullName evidence="3">Indolepyruvate oxidoreductase subunit IorA</fullName>
        <shortName evidence="3">IOR</shortName>
        <ecNumber evidence="3">1.2.7.8</ecNumber>
    </recommendedName>
    <alternativeName>
        <fullName evidence="3">Indolepyruvate ferredoxin oxidoreductase subunit alpha</fullName>
    </alternativeName>
</protein>
<dbReference type="EC" id="1.2.7.8" evidence="3"/>
<dbReference type="Gene3D" id="3.30.70.20">
    <property type="match status" value="1"/>
</dbReference>
<dbReference type="EMBL" id="FSQZ01000001">
    <property type="protein sequence ID" value="SIN75456.1"/>
    <property type="molecule type" value="Genomic_DNA"/>
</dbReference>
<comment type="catalytic activity">
    <reaction evidence="3">
        <text>indole-3-pyruvate + 2 oxidized [2Fe-2S]-[ferredoxin] + CoA = (indol-3-yl)acetyl-CoA + 2 reduced [2Fe-2S]-[ferredoxin] + CO2 + H(+)</text>
        <dbReference type="Rhea" id="RHEA:12645"/>
        <dbReference type="Rhea" id="RHEA-COMP:10000"/>
        <dbReference type="Rhea" id="RHEA-COMP:10001"/>
        <dbReference type="ChEBI" id="CHEBI:15378"/>
        <dbReference type="ChEBI" id="CHEBI:16526"/>
        <dbReference type="ChEBI" id="CHEBI:17640"/>
        <dbReference type="ChEBI" id="CHEBI:33737"/>
        <dbReference type="ChEBI" id="CHEBI:33738"/>
        <dbReference type="ChEBI" id="CHEBI:57271"/>
        <dbReference type="ChEBI" id="CHEBI:57287"/>
        <dbReference type="EC" id="1.2.7.8"/>
    </reaction>
</comment>
<evidence type="ECO:0000313" key="6">
    <source>
        <dbReference type="Proteomes" id="UP000185093"/>
    </source>
</evidence>
<dbReference type="InterPro" id="IPR045025">
    <property type="entry name" value="HACL1-like"/>
</dbReference>
<organism evidence="5 6">
    <name type="scientific">Acetomicrobium flavidum</name>
    <dbReference type="NCBI Taxonomy" id="49896"/>
    <lineage>
        <taxon>Bacteria</taxon>
        <taxon>Thermotogati</taxon>
        <taxon>Synergistota</taxon>
        <taxon>Synergistia</taxon>
        <taxon>Synergistales</taxon>
        <taxon>Acetomicrobiaceae</taxon>
        <taxon>Acetomicrobium</taxon>
    </lineage>
</organism>
<dbReference type="InterPro" id="IPR017896">
    <property type="entry name" value="4Fe4S_Fe-S-bd"/>
</dbReference>
<comment type="function">
    <text evidence="3">Catalyzes the ferredoxin-dependent oxidative decarboxylation of arylpyruvates.</text>
</comment>
<dbReference type="Pfam" id="PF01855">
    <property type="entry name" value="POR_N"/>
    <property type="match status" value="1"/>
</dbReference>
<dbReference type="Pfam" id="PF00037">
    <property type="entry name" value="Fer4"/>
    <property type="match status" value="1"/>
</dbReference>
<dbReference type="InterPro" id="IPR017721">
    <property type="entry name" value="IorA"/>
</dbReference>
<dbReference type="Pfam" id="PF02775">
    <property type="entry name" value="TPP_enzyme_C"/>
    <property type="match status" value="1"/>
</dbReference>
<dbReference type="CDD" id="cd07034">
    <property type="entry name" value="TPP_PYR_PFOR_IOR-alpha_like"/>
    <property type="match status" value="1"/>
</dbReference>
<feature type="domain" description="4Fe-4S ferredoxin-type" evidence="4">
    <location>
        <begin position="597"/>
        <end position="625"/>
    </location>
</feature>
<evidence type="ECO:0000259" key="4">
    <source>
        <dbReference type="PROSITE" id="PS51379"/>
    </source>
</evidence>
<keyword evidence="3" id="KW-0411">Iron-sulfur</keyword>
<keyword evidence="6" id="KW-1185">Reference proteome</keyword>
<accession>A0ABY1JFK1</accession>
<keyword evidence="3" id="KW-0004">4Fe-4S</keyword>
<dbReference type="Gene3D" id="3.40.50.970">
    <property type="match status" value="2"/>
</dbReference>
<proteinExistence type="predicted"/>
<reference evidence="5 6" key="1">
    <citation type="submission" date="2016-11" db="EMBL/GenBank/DDBJ databases">
        <authorList>
            <person name="Varghese N."/>
            <person name="Submissions S."/>
        </authorList>
    </citation>
    <scope>NUCLEOTIDE SEQUENCE [LARGE SCALE GENOMIC DNA]</scope>
    <source>
        <strain evidence="5 6">DSM 20664</strain>
    </source>
</reference>
<dbReference type="PANTHER" id="PTHR43710">
    <property type="entry name" value="2-HYDROXYACYL-COA LYASE"/>
    <property type="match status" value="1"/>
</dbReference>
<dbReference type="PIRSF" id="PIRSF006439">
    <property type="entry name" value="Indolepyruvate_ferr_oxidored"/>
    <property type="match status" value="1"/>
</dbReference>
<gene>
    <name evidence="5" type="ORF">SAMN05444368_1721</name>
</gene>
<dbReference type="SUPFAM" id="SSF54862">
    <property type="entry name" value="4Fe-4S ferredoxins"/>
    <property type="match status" value="1"/>
</dbReference>
<dbReference type="PROSITE" id="PS51379">
    <property type="entry name" value="4FE4S_FER_2"/>
    <property type="match status" value="1"/>
</dbReference>